<dbReference type="Gene3D" id="3.40.190.10">
    <property type="entry name" value="Periplasmic binding protein-like II"/>
    <property type="match status" value="2"/>
</dbReference>
<evidence type="ECO:0000259" key="5">
    <source>
        <dbReference type="PROSITE" id="PS50931"/>
    </source>
</evidence>
<dbReference type="InterPro" id="IPR005119">
    <property type="entry name" value="LysR_subst-bd"/>
</dbReference>
<reference evidence="6 7" key="1">
    <citation type="submission" date="2019-03" db="EMBL/GenBank/DDBJ databases">
        <title>Genomic Encyclopedia of Type Strains, Phase IV (KMG-IV): sequencing the most valuable type-strain genomes for metagenomic binning, comparative biology and taxonomic classification.</title>
        <authorList>
            <person name="Goeker M."/>
        </authorList>
    </citation>
    <scope>NUCLEOTIDE SEQUENCE [LARGE SCALE GENOMIC DNA]</scope>
    <source>
        <strain evidence="6 7">DSM 17974</strain>
    </source>
</reference>
<comment type="similarity">
    <text evidence="1">Belongs to the LysR transcriptional regulatory family.</text>
</comment>
<evidence type="ECO:0000256" key="4">
    <source>
        <dbReference type="ARBA" id="ARBA00023163"/>
    </source>
</evidence>
<dbReference type="GO" id="GO:0000976">
    <property type="term" value="F:transcription cis-regulatory region binding"/>
    <property type="evidence" value="ECO:0007669"/>
    <property type="project" value="TreeGrafter"/>
</dbReference>
<dbReference type="FunFam" id="1.10.10.10:FF:000001">
    <property type="entry name" value="LysR family transcriptional regulator"/>
    <property type="match status" value="1"/>
</dbReference>
<dbReference type="InterPro" id="IPR036388">
    <property type="entry name" value="WH-like_DNA-bd_sf"/>
</dbReference>
<dbReference type="Pfam" id="PF03466">
    <property type="entry name" value="LysR_substrate"/>
    <property type="match status" value="1"/>
</dbReference>
<dbReference type="InterPro" id="IPR036390">
    <property type="entry name" value="WH_DNA-bd_sf"/>
</dbReference>
<dbReference type="PROSITE" id="PS50931">
    <property type="entry name" value="HTH_LYSR"/>
    <property type="match status" value="1"/>
</dbReference>
<dbReference type="InterPro" id="IPR000847">
    <property type="entry name" value="LysR_HTH_N"/>
</dbReference>
<dbReference type="OrthoDB" id="9803735at2"/>
<dbReference type="RefSeq" id="WP_134158420.1">
    <property type="nucleotide sequence ID" value="NZ_BSUS01000001.1"/>
</dbReference>
<gene>
    <name evidence="6" type="ORF">C7445_1022</name>
</gene>
<dbReference type="GO" id="GO:0003700">
    <property type="term" value="F:DNA-binding transcription factor activity"/>
    <property type="evidence" value="ECO:0007669"/>
    <property type="project" value="InterPro"/>
</dbReference>
<keyword evidence="3" id="KW-0238">DNA-binding</keyword>
<dbReference type="Pfam" id="PF00126">
    <property type="entry name" value="HTH_1"/>
    <property type="match status" value="1"/>
</dbReference>
<dbReference type="EMBL" id="SORF01000002">
    <property type="protein sequence ID" value="TDY50451.1"/>
    <property type="molecule type" value="Genomic_DNA"/>
</dbReference>
<dbReference type="PRINTS" id="PR00039">
    <property type="entry name" value="HTHLYSR"/>
</dbReference>
<dbReference type="AlphaFoldDB" id="A0A4V3HEV6"/>
<dbReference type="PANTHER" id="PTHR30126">
    <property type="entry name" value="HTH-TYPE TRANSCRIPTIONAL REGULATOR"/>
    <property type="match status" value="1"/>
</dbReference>
<dbReference type="SUPFAM" id="SSF46785">
    <property type="entry name" value="Winged helix' DNA-binding domain"/>
    <property type="match status" value="1"/>
</dbReference>
<evidence type="ECO:0000256" key="1">
    <source>
        <dbReference type="ARBA" id="ARBA00009437"/>
    </source>
</evidence>
<dbReference type="Proteomes" id="UP000294581">
    <property type="component" value="Unassembled WGS sequence"/>
</dbReference>
<keyword evidence="7" id="KW-1185">Reference proteome</keyword>
<dbReference type="SUPFAM" id="SSF53850">
    <property type="entry name" value="Periplasmic binding protein-like II"/>
    <property type="match status" value="1"/>
</dbReference>
<accession>A0A4V3HEV6</accession>
<proteinExistence type="inferred from homology"/>
<comment type="caution">
    <text evidence="6">The sequence shown here is derived from an EMBL/GenBank/DDBJ whole genome shotgun (WGS) entry which is preliminary data.</text>
</comment>
<protein>
    <submittedName>
        <fullName evidence="6">LysR family transcriptional repressor of citA</fullName>
    </submittedName>
</protein>
<name>A0A4V3HEV6_9BACL</name>
<evidence type="ECO:0000313" key="7">
    <source>
        <dbReference type="Proteomes" id="UP000294581"/>
    </source>
</evidence>
<feature type="domain" description="HTH lysR-type" evidence="5">
    <location>
        <begin position="1"/>
        <end position="58"/>
    </location>
</feature>
<evidence type="ECO:0000256" key="3">
    <source>
        <dbReference type="ARBA" id="ARBA00023125"/>
    </source>
</evidence>
<sequence>MFLEWVQTFTVAAKTTNFRETADRLHLAQPTVSQHISKLEKHLGVTLFERRGRNVHLNAAGRRFLPYAEQLVETSLQGKEDLARWQQGYQHTLTVAVSPLIATTFLPDCVHRFTKEHPDVEFSFQIIESRDILNHVLQGDCDFGLSRMYVQHPRVACDPLASDPVVLVAPAEPDDLESPPPDPAELLSRYPVLTHNHPEYWDELLWYLRTKYRFRTMRVSQVHVTLHWVARRLGVSFLPLSAIRLELLRGTIQEVPMMDVPLPVTHTYLVADRSALRDLARRFADFVCTYVRQRAPSSD</sequence>
<keyword evidence="4" id="KW-0804">Transcription</keyword>
<organism evidence="6 7">
    <name type="scientific">Alicyclobacillus sacchari</name>
    <dbReference type="NCBI Taxonomy" id="392010"/>
    <lineage>
        <taxon>Bacteria</taxon>
        <taxon>Bacillati</taxon>
        <taxon>Bacillota</taxon>
        <taxon>Bacilli</taxon>
        <taxon>Bacillales</taxon>
        <taxon>Alicyclobacillaceae</taxon>
        <taxon>Alicyclobacillus</taxon>
    </lineage>
</organism>
<dbReference type="PANTHER" id="PTHR30126:SF64">
    <property type="entry name" value="HTH-TYPE TRANSCRIPTIONAL REGULATOR CITR"/>
    <property type="match status" value="1"/>
</dbReference>
<evidence type="ECO:0000313" key="6">
    <source>
        <dbReference type="EMBL" id="TDY50451.1"/>
    </source>
</evidence>
<evidence type="ECO:0000256" key="2">
    <source>
        <dbReference type="ARBA" id="ARBA00023015"/>
    </source>
</evidence>
<dbReference type="Gene3D" id="1.10.10.10">
    <property type="entry name" value="Winged helix-like DNA-binding domain superfamily/Winged helix DNA-binding domain"/>
    <property type="match status" value="1"/>
</dbReference>
<keyword evidence="2" id="KW-0805">Transcription regulation</keyword>
<dbReference type="CDD" id="cd05466">
    <property type="entry name" value="PBP2_LTTR_substrate"/>
    <property type="match status" value="1"/>
</dbReference>